<feature type="domain" description="FecR protein" evidence="1">
    <location>
        <begin position="117"/>
        <end position="208"/>
    </location>
</feature>
<dbReference type="PANTHER" id="PTHR30273">
    <property type="entry name" value="PERIPLASMIC SIGNAL SENSOR AND SIGMA FACTOR ACTIVATOR FECR-RELATED"/>
    <property type="match status" value="1"/>
</dbReference>
<dbReference type="EMBL" id="QYRN01000005">
    <property type="protein sequence ID" value="RIY01063.1"/>
    <property type="molecule type" value="Genomic_DNA"/>
</dbReference>
<dbReference type="PANTHER" id="PTHR30273:SF2">
    <property type="entry name" value="PROTEIN FECR"/>
    <property type="match status" value="1"/>
</dbReference>
<evidence type="ECO:0000259" key="2">
    <source>
        <dbReference type="Pfam" id="PF16220"/>
    </source>
</evidence>
<feature type="domain" description="FecR N-terminal" evidence="2">
    <location>
        <begin position="13"/>
        <end position="55"/>
    </location>
</feature>
<dbReference type="PIRSF" id="PIRSF018266">
    <property type="entry name" value="FecR"/>
    <property type="match status" value="1"/>
</dbReference>
<dbReference type="Gene3D" id="2.60.120.1440">
    <property type="match status" value="1"/>
</dbReference>
<reference evidence="4" key="1">
    <citation type="submission" date="2018-09" db="EMBL/GenBank/DDBJ databases">
        <authorList>
            <person name="Tuo L."/>
        </authorList>
    </citation>
    <scope>NUCLEOTIDE SEQUENCE [LARGE SCALE GENOMIC DNA]</scope>
    <source>
        <strain evidence="4">M2BS4Y-1</strain>
    </source>
</reference>
<proteinExistence type="predicted"/>
<dbReference type="GO" id="GO:0016989">
    <property type="term" value="F:sigma factor antagonist activity"/>
    <property type="evidence" value="ECO:0007669"/>
    <property type="project" value="TreeGrafter"/>
</dbReference>
<evidence type="ECO:0000259" key="1">
    <source>
        <dbReference type="Pfam" id="PF04773"/>
    </source>
</evidence>
<dbReference type="AlphaFoldDB" id="A0A3A1WJ78"/>
<accession>A0A3A1WJ78</accession>
<dbReference type="OrthoDB" id="636724at2"/>
<dbReference type="InterPro" id="IPR032623">
    <property type="entry name" value="FecR_N"/>
</dbReference>
<organism evidence="3 4">
    <name type="scientific">Aureimonas flava</name>
    <dbReference type="NCBI Taxonomy" id="2320271"/>
    <lineage>
        <taxon>Bacteria</taxon>
        <taxon>Pseudomonadati</taxon>
        <taxon>Pseudomonadota</taxon>
        <taxon>Alphaproteobacteria</taxon>
        <taxon>Hyphomicrobiales</taxon>
        <taxon>Aurantimonadaceae</taxon>
        <taxon>Aureimonas</taxon>
    </lineage>
</organism>
<evidence type="ECO:0000313" key="4">
    <source>
        <dbReference type="Proteomes" id="UP000265750"/>
    </source>
</evidence>
<evidence type="ECO:0000313" key="3">
    <source>
        <dbReference type="EMBL" id="RIY01063.1"/>
    </source>
</evidence>
<dbReference type="InterPro" id="IPR006860">
    <property type="entry name" value="FecR"/>
</dbReference>
<gene>
    <name evidence="3" type="ORF">D3218_11790</name>
</gene>
<dbReference type="InterPro" id="IPR012373">
    <property type="entry name" value="Ferrdict_sens_TM"/>
</dbReference>
<dbReference type="Pfam" id="PF16220">
    <property type="entry name" value="DUF4880"/>
    <property type="match status" value="1"/>
</dbReference>
<dbReference type="Pfam" id="PF04773">
    <property type="entry name" value="FecR"/>
    <property type="match status" value="1"/>
</dbReference>
<dbReference type="RefSeq" id="WP_119540264.1">
    <property type="nucleotide sequence ID" value="NZ_QYRN01000005.1"/>
</dbReference>
<dbReference type="Proteomes" id="UP000265750">
    <property type="component" value="Unassembled WGS sequence"/>
</dbReference>
<name>A0A3A1WJ78_9HYPH</name>
<keyword evidence="4" id="KW-1185">Reference proteome</keyword>
<comment type="caution">
    <text evidence="3">The sequence shown here is derived from an EMBL/GenBank/DDBJ whole genome shotgun (WGS) entry which is preliminary data.</text>
</comment>
<protein>
    <submittedName>
        <fullName evidence="3">DUF4880 domain-containing protein</fullName>
    </submittedName>
</protein>
<sequence>MPSSTEERDETERQALEWFVRMNRGDVTRADRLAFRAWLSGGRDRHDAFQAAKRLWNEMDGPAAQWGGDGWHRRTPRRPSRLKPAFRALAVAASLAAVGLGLGVLRDAGLIDRAMADHATRPGEQREIVLPDGSSAFLDGDTAIRVDMAGPERRVELLRGRVFLDVRHDEARTFEVSAGTVETRVLGTAFAVEGDADHVGVSVERGRVGVSTPDRRIELTAGQEVSAEGGRLGAVRSVDVQTAHAWRRGIVVLDAAPLSRIVDELARMQTGRILVSDASLRSMTMSGVFSVRDPGAVLEALRTGLGLHVAEIPGVATVIYR</sequence>